<sequence length="130" mass="13676">MRENVTKKLLGLACSLTVGAGLLVGTAGPATAATCSGTHLRNWGITGGYIAVYYNSATRRNCAMTFTNKPGTYQYMYVAISGPNGSDKDDGKFQYYAGPVETYAPGACISLWGQVGHTNPTEGIIDVHCG</sequence>
<keyword evidence="1" id="KW-0732">Signal</keyword>
<accession>A0ABR7LWC1</accession>
<keyword evidence="3" id="KW-1185">Reference proteome</keyword>
<evidence type="ECO:0000256" key="1">
    <source>
        <dbReference type="SAM" id="SignalP"/>
    </source>
</evidence>
<evidence type="ECO:0000313" key="2">
    <source>
        <dbReference type="EMBL" id="MBC6468775.1"/>
    </source>
</evidence>
<evidence type="ECO:0008006" key="4">
    <source>
        <dbReference type="Google" id="ProtNLM"/>
    </source>
</evidence>
<comment type="caution">
    <text evidence="2">The sequence shown here is derived from an EMBL/GenBank/DDBJ whole genome shotgun (WGS) entry which is preliminary data.</text>
</comment>
<organism evidence="2 3">
    <name type="scientific">Actinomadura alba</name>
    <dbReference type="NCBI Taxonomy" id="406431"/>
    <lineage>
        <taxon>Bacteria</taxon>
        <taxon>Bacillati</taxon>
        <taxon>Actinomycetota</taxon>
        <taxon>Actinomycetes</taxon>
        <taxon>Streptosporangiales</taxon>
        <taxon>Thermomonosporaceae</taxon>
        <taxon>Actinomadura</taxon>
    </lineage>
</organism>
<evidence type="ECO:0000313" key="3">
    <source>
        <dbReference type="Proteomes" id="UP000805614"/>
    </source>
</evidence>
<proteinExistence type="predicted"/>
<reference evidence="2 3" key="1">
    <citation type="submission" date="2020-06" db="EMBL/GenBank/DDBJ databases">
        <title>Actinomadura xiongansis sp. nov., isolated from soil of Baiyangdian.</title>
        <authorList>
            <person name="Zhang X."/>
        </authorList>
    </citation>
    <scope>NUCLEOTIDE SEQUENCE [LARGE SCALE GENOMIC DNA]</scope>
    <source>
        <strain evidence="2 3">HBUM206468</strain>
    </source>
</reference>
<dbReference type="Proteomes" id="UP000805614">
    <property type="component" value="Unassembled WGS sequence"/>
</dbReference>
<gene>
    <name evidence="2" type="ORF">HKK74_25230</name>
</gene>
<dbReference type="EMBL" id="JABVEC010000021">
    <property type="protein sequence ID" value="MBC6468775.1"/>
    <property type="molecule type" value="Genomic_DNA"/>
</dbReference>
<dbReference type="RefSeq" id="WP_187245820.1">
    <property type="nucleotide sequence ID" value="NZ_BAAAOK010000035.1"/>
</dbReference>
<protein>
    <recommendedName>
        <fullName evidence="4">Spore-associated protein A</fullName>
    </recommendedName>
</protein>
<feature type="chain" id="PRO_5045834649" description="Spore-associated protein A" evidence="1">
    <location>
        <begin position="33"/>
        <end position="130"/>
    </location>
</feature>
<name>A0ABR7LWC1_9ACTN</name>
<feature type="signal peptide" evidence="1">
    <location>
        <begin position="1"/>
        <end position="32"/>
    </location>
</feature>